<keyword evidence="19" id="KW-1185">Reference proteome</keyword>
<dbReference type="InterPro" id="IPR036028">
    <property type="entry name" value="SH3-like_dom_sf"/>
</dbReference>
<dbReference type="PROSITE" id="PS50002">
    <property type="entry name" value="SH3"/>
    <property type="match status" value="1"/>
</dbReference>
<evidence type="ECO:0000256" key="9">
    <source>
        <dbReference type="ARBA" id="ARBA00023175"/>
    </source>
</evidence>
<dbReference type="SMART" id="SM00295">
    <property type="entry name" value="B41"/>
    <property type="match status" value="2"/>
</dbReference>
<dbReference type="GO" id="GO:0016459">
    <property type="term" value="C:myosin complex"/>
    <property type="evidence" value="ECO:0007669"/>
    <property type="project" value="UniProtKB-KW"/>
</dbReference>
<dbReference type="Gene3D" id="2.30.29.30">
    <property type="entry name" value="Pleckstrin-homology domain (PH domain)/Phosphotyrosine-binding domain (PTB)"/>
    <property type="match status" value="2"/>
</dbReference>
<dbReference type="InterPro" id="IPR041794">
    <property type="entry name" value="MyoVII_FERM_C2"/>
</dbReference>
<evidence type="ECO:0000256" key="2">
    <source>
        <dbReference type="ARBA" id="ARBA00008314"/>
    </source>
</evidence>
<dbReference type="Pfam" id="PF02174">
    <property type="entry name" value="IRS"/>
    <property type="match status" value="1"/>
</dbReference>
<proteinExistence type="inferred from homology"/>
<keyword evidence="4" id="KW-0963">Cytoplasm</keyword>
<dbReference type="SUPFAM" id="SSF52540">
    <property type="entry name" value="P-loop containing nucleoside triphosphate hydrolases"/>
    <property type="match status" value="2"/>
</dbReference>
<dbReference type="Pfam" id="PF21989">
    <property type="entry name" value="RA_2"/>
    <property type="match status" value="2"/>
</dbReference>
<dbReference type="CDD" id="cd17092">
    <property type="entry name" value="FERM1_F1_Myosin-VII"/>
    <property type="match status" value="1"/>
</dbReference>
<feature type="domain" description="FERM" evidence="15">
    <location>
        <begin position="1253"/>
        <end position="1593"/>
    </location>
</feature>
<dbReference type="GO" id="GO:0051015">
    <property type="term" value="F:actin filament binding"/>
    <property type="evidence" value="ECO:0007669"/>
    <property type="project" value="Ensembl"/>
</dbReference>
<dbReference type="SUPFAM" id="SSF47031">
    <property type="entry name" value="Second domain of FERM"/>
    <property type="match status" value="2"/>
</dbReference>
<feature type="binding site" evidence="12">
    <location>
        <begin position="153"/>
        <end position="160"/>
    </location>
    <ligand>
        <name>ATP</name>
        <dbReference type="ChEBI" id="CHEBI:30616"/>
    </ligand>
</feature>
<feature type="coiled-coil region" evidence="13">
    <location>
        <begin position="855"/>
        <end position="930"/>
    </location>
</feature>
<dbReference type="CDD" id="cd14473">
    <property type="entry name" value="FERM_B-lobe"/>
    <property type="match status" value="2"/>
</dbReference>
<sequence>MGDYVWMDLRSGQEFDVPIGAVVKLCDSGQIQVVDDEGNEHWISPQNATHIKPMHPTSVHGVEDMIRLGDLNEAGILRNLLIRYRDHLIYTYTGSILVAVNPYQLLSIYSPEHIRQYTNKKIGEMPPHIFAIADNCYFSMKRNSRDQCCIISGESGAGKTESTKLILQFLAAISGQHSWIEQQVLEATPILEAFGNAKTIRNDNSSRFGKYIDIHFNKRGAIEGARIEQYLLEKSRVCRQAPDERNYHVFYCMLEGMNEEQKKKLGLGQATDYNYLAMGNCVTCEGREDSQEYANIRSAMKVLMFTDTENWEISKLLAAILHLGNLQYEDRTFENLDACEVLFSPSLATAASLLEVNPPDLMNCLTSRTLITRGETVSTPLSKEQALDVRDAFVKGIYGRLFVWIVDKINAAIYKPPSQEVKNSRRSIGLLDIFGFENFAVNSFEQLCINFANEHLQQFFVRHVFKLEQEEYDLESIDWLHIEFTDNQDALDMIANKPMNIISLIDEESKFPKGTDTTMLHKLNSQHKLNSNYIPPKNNHETQFGINHFAGIVYYESQGFLEKNRDTLHGDIIQLVHSSRNKFIKQIFQADVAMGAETRKRSPTLSSQFKRSLELLMRTLGACQPFFVRCIKPNEFKKPMLFDRHLCVRQLRYSGMMETIRIRRAGYPIRYSFVEFVERYRVLLPGVKPAYKQDDLRGTCQRMAEAVLGTHDDWQMGKTKIFLKDHHDMLLEVERDKAITDRVILLQKVIRGFKDRSNFLKLKNAATLIQRHWRGHNCRRNYGLMRLGFLRLQALHRSRKLHQQYCLARRRIIGFQARCRAYLVRKAFRHRLWAVITVQAYARGMIARRLHRRLRAEYLRRLEAEKMRLAEEEKLRKEMSAKKAKEEAERKHQERLAQLAREDAERELKEKEEARRKKELLEQMERARHEPVNHSDMVDKMFGFLGTSGGLPGQEGQAPSGFEDLERGRREMVEEDLDAALPLPDEDEEDLSEYKFAKFAATYFQGTTTHTYTRRPLKQPLLYHDDEGDQLAALAVWITILRFMGDLPEPRYHTAMSDGSEKIPVMTKIYETLGKKTYKRELQALQGEGEAQLPDGQKKSSVRHKLVHLTLKKKSKLTEEVTKRLHDGESMVQGNSMLEDRPTSNLEKLHFIIGNGILRPALRDEIYCQISKQLTHNPSKSSYARGWILVSLCVGCFAPSEKFVKYLRNFIHGGPPGYAPYCEERLRRTFVNGTRTQPPSWLELQATKSKKPIMLPVTFMDGTTKTLLTDSATTAKELCNALADKISLKDRFGFSLYIALFDKVSSLGSGSDHVMDAISQCEQYAKEQGAQERNAPWRLFFRKEVFTPWHNPSEDNVATNLIYQQVVRGVKFGEYRCEKEDDLAELASQQYFVDYGSEMILERLLNLVPTYIPDREITPLRTLEKWAQLAIAAHKKGIYAQRRTDAQKVKEDVVNYARFKWPLLFSRFYEAYKFSGPNLPKNDVIVAVNWTGVYFVDEQEQVLLELSFPEIMAVSSSRECRVLLSLGCSDLGCAGLTPTGPCSPCWSCRGAKLAAPSFTLATIKGDEYTFTSSNAEDIRDLVVTFLEGLRKRSKYVVALQDNPNPAGEESGFLSFAKGDLLILDHDTGEQVMNSGWASGINERTKQRGDFPTDCVYVMPTVTMPPREIVALVTMTPDQRQDVIRLLQLRTAEPEVRAKPYTLEEFSYDYFRPPPKHTLSRVMVSKARGKDRLWSHTREPLKQALLKKILGSEELSQEACMAFIDIRTYNYPSKRMRSVNELTDQIFEGALKAEPLKDEVYVQILKQLTDNHIRYSEERGWELLWLCTGLFPPSNILLPHVQRFLQSRKHCPLAIDCLQRLQKALRNGSRKYPPHLVEVEAIQHKTTQIFHKVYFPDDTDEAFEVESSTKAKDFCQNIAGRLLLKSSEGFSLFVKIADKVISVPENDFFFDFVRHLTDWIKKARPVRDGVVPSLTYQVFFMKKLWTATVPGKDPMADSIFHYYQELPKYLRGYHKCTREEVLQLGALIYRVKFEEDKSYFPSIPKLLRELVPQDLIRQVSPDDWKRSIVAYFNKHAGKSKEEAKLAFLKLIFKWPTFGSAFFEVKQTTEPNFPEILLIAINKYGVSLIDPRTKDILTTHPFTKISNWSSGNTYFHITIGNLVRGSKLLCETSLGYKMDDLLTSYISQMLTAMSKQRGSRSGK</sequence>
<evidence type="ECO:0000256" key="13">
    <source>
        <dbReference type="SAM" id="Coils"/>
    </source>
</evidence>
<evidence type="ECO:0000256" key="5">
    <source>
        <dbReference type="ARBA" id="ARBA00022737"/>
    </source>
</evidence>
<dbReference type="PROSITE" id="PS50057">
    <property type="entry name" value="FERM_3"/>
    <property type="match status" value="2"/>
</dbReference>
<evidence type="ECO:0000256" key="11">
    <source>
        <dbReference type="PROSITE-ProRule" id="PRU00192"/>
    </source>
</evidence>
<evidence type="ECO:0000259" key="17">
    <source>
        <dbReference type="PROSITE" id="PS51456"/>
    </source>
</evidence>
<dbReference type="CDD" id="cd22249">
    <property type="entry name" value="UDM1_RNF168_RNF169-like"/>
    <property type="match status" value="1"/>
</dbReference>
<dbReference type="GO" id="GO:0090596">
    <property type="term" value="P:sensory organ morphogenesis"/>
    <property type="evidence" value="ECO:0007669"/>
    <property type="project" value="UniProtKB-ARBA"/>
</dbReference>
<dbReference type="InterPro" id="IPR000857">
    <property type="entry name" value="MyTH4_dom"/>
</dbReference>
<feature type="region of interest" description="Actin-binding" evidence="12">
    <location>
        <begin position="613"/>
        <end position="635"/>
    </location>
</feature>
<dbReference type="GO" id="GO:0001750">
    <property type="term" value="C:photoreceptor outer segment"/>
    <property type="evidence" value="ECO:0007669"/>
    <property type="project" value="Ensembl"/>
</dbReference>
<keyword evidence="13" id="KW-0175">Coiled coil</keyword>
<dbReference type="SUPFAM" id="SSF50044">
    <property type="entry name" value="SH3-domain"/>
    <property type="match status" value="1"/>
</dbReference>
<dbReference type="CDD" id="cd17093">
    <property type="entry name" value="FERM2_F1_Myosin-VII"/>
    <property type="match status" value="1"/>
</dbReference>
<dbReference type="PRINTS" id="PR00193">
    <property type="entry name" value="MYOSINHEAVY"/>
</dbReference>
<dbReference type="InterPro" id="IPR036106">
    <property type="entry name" value="MYSc_Myo7"/>
</dbReference>
<dbReference type="GO" id="GO:0000146">
    <property type="term" value="F:microfilament motor activity"/>
    <property type="evidence" value="ECO:0007669"/>
    <property type="project" value="Ensembl"/>
</dbReference>
<keyword evidence="5" id="KW-0677">Repeat</keyword>
<dbReference type="GO" id="GO:0005765">
    <property type="term" value="C:lysosomal membrane"/>
    <property type="evidence" value="ECO:0007669"/>
    <property type="project" value="Ensembl"/>
</dbReference>
<dbReference type="PANTHER" id="PTHR22692">
    <property type="entry name" value="MYOSIN VII, XV"/>
    <property type="match status" value="1"/>
</dbReference>
<dbReference type="SUPFAM" id="SSF50729">
    <property type="entry name" value="PH domain-like"/>
    <property type="match status" value="1"/>
</dbReference>
<dbReference type="OMA" id="TGFQGRC"/>
<evidence type="ECO:0000259" key="14">
    <source>
        <dbReference type="PROSITE" id="PS50002"/>
    </source>
</evidence>
<dbReference type="Proteomes" id="UP000291000">
    <property type="component" value="Chromosome 15"/>
</dbReference>
<dbReference type="GO" id="GO:0005516">
    <property type="term" value="F:calmodulin binding"/>
    <property type="evidence" value="ECO:0007669"/>
    <property type="project" value="UniProtKB-KW"/>
</dbReference>
<dbReference type="GO" id="GO:0005524">
    <property type="term" value="F:ATP binding"/>
    <property type="evidence" value="ECO:0007669"/>
    <property type="project" value="UniProtKB-UniRule"/>
</dbReference>
<dbReference type="InterPro" id="IPR000048">
    <property type="entry name" value="IQ_motif_EF-hand-BS"/>
</dbReference>
<dbReference type="Pfam" id="PF24123">
    <property type="entry name" value="Myosin_VII_N"/>
    <property type="match status" value="1"/>
</dbReference>
<protein>
    <submittedName>
        <fullName evidence="18">Myosin VIIA</fullName>
    </submittedName>
</protein>
<dbReference type="SUPFAM" id="SSF54236">
    <property type="entry name" value="Ubiquitin-like"/>
    <property type="match status" value="2"/>
</dbReference>
<dbReference type="Pfam" id="PF21998">
    <property type="entry name" value="FERM_C1_MyoVII"/>
    <property type="match status" value="2"/>
</dbReference>
<dbReference type="InterPro" id="IPR036961">
    <property type="entry name" value="Kinesin_motor_dom_sf"/>
</dbReference>
<evidence type="ECO:0000256" key="7">
    <source>
        <dbReference type="ARBA" id="ARBA00022840"/>
    </source>
</evidence>
<dbReference type="InterPro" id="IPR051567">
    <property type="entry name" value="Unconventional_Myosin_ATPase"/>
</dbReference>
<dbReference type="InterPro" id="IPR014352">
    <property type="entry name" value="FERM/acyl-CoA-bd_prot_sf"/>
</dbReference>
<dbReference type="Gene3D" id="6.20.240.20">
    <property type="match status" value="1"/>
</dbReference>
<evidence type="ECO:0000256" key="8">
    <source>
        <dbReference type="ARBA" id="ARBA00023123"/>
    </source>
</evidence>
<dbReference type="SMART" id="SM00326">
    <property type="entry name" value="SH3"/>
    <property type="match status" value="1"/>
</dbReference>
<evidence type="ECO:0000259" key="15">
    <source>
        <dbReference type="PROSITE" id="PS50057"/>
    </source>
</evidence>
<evidence type="ECO:0000256" key="10">
    <source>
        <dbReference type="ARBA" id="ARBA00023203"/>
    </source>
</evidence>
<evidence type="ECO:0000256" key="3">
    <source>
        <dbReference type="ARBA" id="ARBA00022443"/>
    </source>
</evidence>
<keyword evidence="6 12" id="KW-0547">Nucleotide-binding</keyword>
<keyword evidence="9 12" id="KW-0505">Motor protein</keyword>
<dbReference type="InterPro" id="IPR001609">
    <property type="entry name" value="Myosin_head_motor_dom-like"/>
</dbReference>
<feature type="domain" description="SH3" evidence="14">
    <location>
        <begin position="1591"/>
        <end position="1660"/>
    </location>
</feature>
<dbReference type="Gene3D" id="1.10.10.820">
    <property type="match status" value="1"/>
</dbReference>
<dbReference type="Gene3D" id="1.25.40.530">
    <property type="entry name" value="MyTH4 domain"/>
    <property type="match status" value="2"/>
</dbReference>
<feature type="domain" description="MyTH4" evidence="16">
    <location>
        <begin position="1012"/>
        <end position="1248"/>
    </location>
</feature>
<dbReference type="Gene3D" id="1.20.120.720">
    <property type="entry name" value="Myosin VI head, motor domain, U50 subdomain"/>
    <property type="match status" value="1"/>
</dbReference>
<accession>A0A452G9A4</accession>
<dbReference type="InterPro" id="IPR002404">
    <property type="entry name" value="IRS_PTB"/>
</dbReference>
<dbReference type="GO" id="GO:0030507">
    <property type="term" value="F:spectrin binding"/>
    <property type="evidence" value="ECO:0007669"/>
    <property type="project" value="Ensembl"/>
</dbReference>
<dbReference type="SMART" id="SM00242">
    <property type="entry name" value="MYSc"/>
    <property type="match status" value="1"/>
</dbReference>
<dbReference type="GO" id="GO:0005938">
    <property type="term" value="C:cell cortex"/>
    <property type="evidence" value="ECO:0007669"/>
    <property type="project" value="UniProtKB-SubCell"/>
</dbReference>
<dbReference type="GO" id="GO:0045202">
    <property type="term" value="C:synapse"/>
    <property type="evidence" value="ECO:0007669"/>
    <property type="project" value="UniProtKB-SubCell"/>
</dbReference>
<feature type="domain" description="FERM" evidence="15">
    <location>
        <begin position="1888"/>
        <end position="2191"/>
    </location>
</feature>
<organism evidence="18 19">
    <name type="scientific">Capra hircus</name>
    <name type="common">Goat</name>
    <dbReference type="NCBI Taxonomy" id="9925"/>
    <lineage>
        <taxon>Eukaryota</taxon>
        <taxon>Metazoa</taxon>
        <taxon>Chordata</taxon>
        <taxon>Craniata</taxon>
        <taxon>Vertebrata</taxon>
        <taxon>Euteleostomi</taxon>
        <taxon>Mammalia</taxon>
        <taxon>Eutheria</taxon>
        <taxon>Laurasiatheria</taxon>
        <taxon>Artiodactyla</taxon>
        <taxon>Ruminantia</taxon>
        <taxon>Pecora</taxon>
        <taxon>Bovidae</taxon>
        <taxon>Caprinae</taxon>
        <taxon>Capra</taxon>
    </lineage>
</organism>
<dbReference type="Pfam" id="PF00612">
    <property type="entry name" value="IQ"/>
    <property type="match status" value="3"/>
</dbReference>
<gene>
    <name evidence="18" type="primary">MYO7A</name>
</gene>
<evidence type="ECO:0000313" key="19">
    <source>
        <dbReference type="Proteomes" id="UP000291000"/>
    </source>
</evidence>
<dbReference type="Gene3D" id="1.20.5.190">
    <property type="match status" value="2"/>
</dbReference>
<dbReference type="GO" id="GO:0005829">
    <property type="term" value="C:cytosol"/>
    <property type="evidence" value="ECO:0007669"/>
    <property type="project" value="Ensembl"/>
</dbReference>
<dbReference type="SMART" id="SM00015">
    <property type="entry name" value="IQ"/>
    <property type="match status" value="4"/>
</dbReference>
<dbReference type="InterPro" id="IPR019748">
    <property type="entry name" value="FERM_central"/>
</dbReference>
<evidence type="ECO:0000256" key="4">
    <source>
        <dbReference type="ARBA" id="ARBA00022490"/>
    </source>
</evidence>
<dbReference type="InterPro" id="IPR029071">
    <property type="entry name" value="Ubiquitin-like_domsf"/>
</dbReference>
<dbReference type="GO" id="GO:0030048">
    <property type="term" value="P:actin filament-based movement"/>
    <property type="evidence" value="ECO:0007669"/>
    <property type="project" value="Ensembl"/>
</dbReference>
<comment type="subcellular location">
    <subcellularLocation>
        <location evidence="1">Cytoplasm</location>
    </subcellularLocation>
</comment>
<dbReference type="CDD" id="cd13199">
    <property type="entry name" value="FERM_C2_MyoVII"/>
    <property type="match status" value="1"/>
</dbReference>
<feature type="domain" description="MyTH4" evidence="16">
    <location>
        <begin position="1735"/>
        <end position="1882"/>
    </location>
</feature>
<dbReference type="GO" id="GO:0007040">
    <property type="term" value="P:lysosome organization"/>
    <property type="evidence" value="ECO:0007669"/>
    <property type="project" value="Ensembl"/>
</dbReference>
<dbReference type="GO" id="GO:0007601">
    <property type="term" value="P:visual perception"/>
    <property type="evidence" value="ECO:0007669"/>
    <property type="project" value="Ensembl"/>
</dbReference>
<dbReference type="CDD" id="cd13198">
    <property type="entry name" value="FERM_C1_MyoVII"/>
    <property type="match status" value="1"/>
</dbReference>
<keyword evidence="10 12" id="KW-0009">Actin-binding</keyword>
<dbReference type="Ensembl" id="ENSCHIT00000041082.1">
    <property type="protein sequence ID" value="ENSCHIP00000033204.1"/>
    <property type="gene ID" value="ENSCHIG00000026841.1"/>
</dbReference>
<dbReference type="PANTHER" id="PTHR22692:SF34">
    <property type="entry name" value="MYOSIN VIIA"/>
    <property type="match status" value="1"/>
</dbReference>
<dbReference type="STRING" id="9925.ENSCHIP00000033204"/>
<evidence type="ECO:0000256" key="12">
    <source>
        <dbReference type="PROSITE-ProRule" id="PRU00782"/>
    </source>
</evidence>
<keyword evidence="8 12" id="KW-0518">Myosin</keyword>
<dbReference type="Gene3D" id="1.20.58.530">
    <property type="match status" value="1"/>
</dbReference>
<dbReference type="SMART" id="SM00139">
    <property type="entry name" value="MyTH4"/>
    <property type="match status" value="2"/>
</dbReference>
<dbReference type="InterPro" id="IPR001452">
    <property type="entry name" value="SH3_domain"/>
</dbReference>
<dbReference type="PROSITE" id="PS51456">
    <property type="entry name" value="MYOSIN_MOTOR"/>
    <property type="match status" value="1"/>
</dbReference>
<dbReference type="Gene3D" id="2.30.30.40">
    <property type="entry name" value="SH3 Domains"/>
    <property type="match status" value="1"/>
</dbReference>
<dbReference type="GeneTree" id="ENSGT00940000155350"/>
<dbReference type="InterPro" id="IPR000299">
    <property type="entry name" value="FERM_domain"/>
</dbReference>
<dbReference type="InterPro" id="IPR057130">
    <property type="entry name" value="Myosin_VII_N"/>
</dbReference>
<keyword evidence="3 11" id="KW-0728">SH3 domain</keyword>
<evidence type="ECO:0000256" key="1">
    <source>
        <dbReference type="ARBA" id="ARBA00004496"/>
    </source>
</evidence>
<dbReference type="Pfam" id="PF00063">
    <property type="entry name" value="Myosin_head"/>
    <property type="match status" value="1"/>
</dbReference>
<keyword evidence="7 12" id="KW-0067">ATP-binding</keyword>
<reference evidence="18" key="3">
    <citation type="submission" date="2025-09" db="UniProtKB">
        <authorList>
            <consortium name="Ensembl"/>
        </authorList>
    </citation>
    <scope>IDENTIFICATION</scope>
</reference>
<dbReference type="Bgee" id="ENSCHIG00000026841">
    <property type="expression patterns" value="Expressed in testis and 15 other cell types or tissues"/>
</dbReference>
<dbReference type="InterPro" id="IPR019749">
    <property type="entry name" value="Band_41_domain"/>
</dbReference>
<dbReference type="InterPro" id="IPR041793">
    <property type="entry name" value="MyoVII_FERM_C1"/>
</dbReference>
<name>A0A452G9A4_CAPHI</name>
<evidence type="ECO:0000256" key="6">
    <source>
        <dbReference type="ARBA" id="ARBA00022741"/>
    </source>
</evidence>
<dbReference type="InterPro" id="IPR011993">
    <property type="entry name" value="PH-like_dom_sf"/>
</dbReference>
<evidence type="ECO:0000259" key="16">
    <source>
        <dbReference type="PROSITE" id="PS51016"/>
    </source>
</evidence>
<dbReference type="Gene3D" id="3.10.20.90">
    <property type="entry name" value="Phosphatidylinositol 3-kinase Catalytic Subunit, Chain A, domain 1"/>
    <property type="match status" value="2"/>
</dbReference>
<dbReference type="InterPro" id="IPR035963">
    <property type="entry name" value="FERM_2"/>
</dbReference>
<dbReference type="InterPro" id="IPR038185">
    <property type="entry name" value="MyTH4_dom_sf"/>
</dbReference>
<dbReference type="PROSITE" id="PS50096">
    <property type="entry name" value="IQ"/>
    <property type="match status" value="3"/>
</dbReference>
<dbReference type="GO" id="GO:0048666">
    <property type="term" value="P:neuron development"/>
    <property type="evidence" value="ECO:0007669"/>
    <property type="project" value="UniProtKB-ARBA"/>
</dbReference>
<dbReference type="CDD" id="cd01381">
    <property type="entry name" value="MYSc_Myo7"/>
    <property type="match status" value="1"/>
</dbReference>
<dbReference type="GO" id="GO:0001917">
    <property type="term" value="C:photoreceptor inner segment"/>
    <property type="evidence" value="ECO:0007669"/>
    <property type="project" value="Ensembl"/>
</dbReference>
<reference evidence="18" key="2">
    <citation type="submission" date="2025-08" db="UniProtKB">
        <authorList>
            <consortium name="Ensembl"/>
        </authorList>
    </citation>
    <scope>IDENTIFICATION</scope>
</reference>
<dbReference type="EMBL" id="LWLT01000015">
    <property type="status" value="NOT_ANNOTATED_CDS"/>
    <property type="molecule type" value="Genomic_DNA"/>
</dbReference>
<dbReference type="Gene3D" id="1.20.80.10">
    <property type="match status" value="2"/>
</dbReference>
<dbReference type="Gene3D" id="3.40.850.10">
    <property type="entry name" value="Kinesin motor domain"/>
    <property type="match status" value="1"/>
</dbReference>
<comment type="similarity">
    <text evidence="2 12">Belongs to the TRAFAC class myosin-kinesin ATPase superfamily. Myosin family.</text>
</comment>
<feature type="domain" description="Myosin motor" evidence="17">
    <location>
        <begin position="60"/>
        <end position="736"/>
    </location>
</feature>
<reference evidence="18 19" key="1">
    <citation type="submission" date="2016-04" db="EMBL/GenBank/DDBJ databases">
        <title>Polished mammalian reference genomes with single-molecule sequencing and chromosome conformation capture applied to the Capra hircus genome.</title>
        <authorList>
            <person name="Bickhart D.M."/>
            <person name="Koren S."/>
            <person name="Rosen B."/>
            <person name="Hastie A."/>
            <person name="Liachko I."/>
            <person name="Sullivan S.T."/>
            <person name="Burton J."/>
            <person name="Sayre B.L."/>
            <person name="Huson H.J."/>
            <person name="Lee J."/>
            <person name="Lam E."/>
            <person name="Kelley C.M."/>
            <person name="Hutchison J.L."/>
            <person name="Zhou Y."/>
            <person name="Sun J."/>
            <person name="Crisa A."/>
            <person name="Schwartz J.C."/>
            <person name="Hammond J.A."/>
            <person name="Schroeder S.G."/>
            <person name="Liu G.E."/>
            <person name="Dunham M."/>
            <person name="Shendure J."/>
            <person name="Sonstegard T.S."/>
            <person name="Phillippy A.M."/>
            <person name="Van Tassell C.P."/>
            <person name="Smith T.P."/>
        </authorList>
    </citation>
    <scope>NUCLEOTIDE SEQUENCE [LARGE SCALE GENOMIC DNA]</scope>
</reference>
<dbReference type="PROSITE" id="PS51016">
    <property type="entry name" value="MYTH4"/>
    <property type="match status" value="2"/>
</dbReference>
<dbReference type="InterPro" id="IPR027417">
    <property type="entry name" value="P-loop_NTPase"/>
</dbReference>
<evidence type="ECO:0000313" key="18">
    <source>
        <dbReference type="Ensembl" id="ENSCHIP00000033204.1"/>
    </source>
</evidence>
<dbReference type="GO" id="GO:0007605">
    <property type="term" value="P:sensory perception of sound"/>
    <property type="evidence" value="ECO:0007669"/>
    <property type="project" value="UniProtKB-KW"/>
</dbReference>
<dbReference type="Pfam" id="PF00784">
    <property type="entry name" value="MyTH4"/>
    <property type="match status" value="2"/>
</dbReference>
<dbReference type="GO" id="GO:0050957">
    <property type="term" value="P:equilibrioception"/>
    <property type="evidence" value="ECO:0007669"/>
    <property type="project" value="Ensembl"/>
</dbReference>